<dbReference type="Proteomes" id="UP000502706">
    <property type="component" value="Chromosome"/>
</dbReference>
<dbReference type="SUPFAM" id="SSF53448">
    <property type="entry name" value="Nucleotide-diphospho-sugar transferases"/>
    <property type="match status" value="1"/>
</dbReference>
<name>A0A6G8PYB9_9ACTN</name>
<dbReference type="InterPro" id="IPR018641">
    <property type="entry name" value="Trfase_1_rSAM/seldom-assoc"/>
</dbReference>
<dbReference type="NCBIfam" id="TIGR04282">
    <property type="entry name" value="glyco_like_cofC"/>
    <property type="match status" value="1"/>
</dbReference>
<organism evidence="1 2">
    <name type="scientific">Rubrobacter marinus</name>
    <dbReference type="NCBI Taxonomy" id="2653852"/>
    <lineage>
        <taxon>Bacteria</taxon>
        <taxon>Bacillati</taxon>
        <taxon>Actinomycetota</taxon>
        <taxon>Rubrobacteria</taxon>
        <taxon>Rubrobacterales</taxon>
        <taxon>Rubrobacteraceae</taxon>
        <taxon>Rubrobacter</taxon>
    </lineage>
</organism>
<dbReference type="InterPro" id="IPR029044">
    <property type="entry name" value="Nucleotide-diphossugar_trans"/>
</dbReference>
<evidence type="ECO:0000313" key="2">
    <source>
        <dbReference type="Proteomes" id="UP000502706"/>
    </source>
</evidence>
<evidence type="ECO:0000313" key="1">
    <source>
        <dbReference type="EMBL" id="QIN79201.1"/>
    </source>
</evidence>
<accession>A0A6G8PYB9</accession>
<gene>
    <name evidence="1" type="ORF">GBA65_12480</name>
</gene>
<keyword evidence="2" id="KW-1185">Reference proteome</keyword>
<dbReference type="PANTHER" id="PTHR36529">
    <property type="entry name" value="SLL1095 PROTEIN"/>
    <property type="match status" value="1"/>
</dbReference>
<dbReference type="KEGG" id="rmar:GBA65_12480"/>
<protein>
    <submittedName>
        <fullName evidence="1">DUF2064 domain-containing protein</fullName>
    </submittedName>
</protein>
<sequence>MVMAKAPLPGNAKTRLRLPPEGAARLQAALVCDTVEKASALGPTSVAGTPADGLALLEPLLPEGVSLFAQRGADLGERMLDAASRLFGEGPEPVLILGTDAPTLPPAEILAASRALRTHDAAIVGSDDGGYVLLGLRALHAALFRDVRWSTETVYRETVEKALGAGLSLYEGRPHYDVDYPEDLDRLAGSFGAAPARPRTAGVIEELLRPPRA</sequence>
<dbReference type="EMBL" id="CP045121">
    <property type="protein sequence ID" value="QIN79201.1"/>
    <property type="molecule type" value="Genomic_DNA"/>
</dbReference>
<dbReference type="PANTHER" id="PTHR36529:SF1">
    <property type="entry name" value="GLYCOSYLTRANSFERASE"/>
    <property type="match status" value="1"/>
</dbReference>
<proteinExistence type="predicted"/>
<dbReference type="Gene3D" id="3.90.550.10">
    <property type="entry name" value="Spore Coat Polysaccharide Biosynthesis Protein SpsA, Chain A"/>
    <property type="match status" value="1"/>
</dbReference>
<reference evidence="1 2" key="1">
    <citation type="submission" date="2019-10" db="EMBL/GenBank/DDBJ databases">
        <title>Rubrobacter sp nov SCSIO 52915 isolated from a deep-sea sediment in the South China Sea.</title>
        <authorList>
            <person name="Chen R.W."/>
        </authorList>
    </citation>
    <scope>NUCLEOTIDE SEQUENCE [LARGE SCALE GENOMIC DNA]</scope>
    <source>
        <strain evidence="1 2">SCSIO 52915</strain>
    </source>
</reference>
<dbReference type="Pfam" id="PF09837">
    <property type="entry name" value="DUF2064"/>
    <property type="match status" value="1"/>
</dbReference>
<dbReference type="AlphaFoldDB" id="A0A6G8PYB9"/>